<dbReference type="GeneID" id="97548343"/>
<evidence type="ECO:0000256" key="1">
    <source>
        <dbReference type="ARBA" id="ARBA00001917"/>
    </source>
</evidence>
<comment type="cofactor">
    <cofactor evidence="1">
        <name>FMN</name>
        <dbReference type="ChEBI" id="CHEBI:58210"/>
    </cofactor>
</comment>
<dbReference type="SUPFAM" id="SSF52218">
    <property type="entry name" value="Flavoproteins"/>
    <property type="match status" value="1"/>
</dbReference>
<reference evidence="7 8" key="1">
    <citation type="submission" date="2018-05" db="EMBL/GenBank/DDBJ databases">
        <title>Draft genome of Methanospirillum lacunae Ki8-1.</title>
        <authorList>
            <person name="Dueholm M.S."/>
            <person name="Nielsen P.H."/>
            <person name="Bakmann L.F."/>
            <person name="Otzen D.E."/>
        </authorList>
    </citation>
    <scope>NUCLEOTIDE SEQUENCE [LARGE SCALE GENOMIC DNA]</scope>
    <source>
        <strain evidence="7 8">Ki8-1</strain>
    </source>
</reference>
<sequence length="209" mass="22895">MSQGIKVIGVLGSPRRHGNTEILLDSFLKGATEAGAETDKIILSKMSYSSCKGCNACHKTGECILKDDVHPVFEQMLSADCLVISSPIYTMGITTELKGFIDRAHYVWVRHYKLNTHPLPPEKKKLHRGYFLSTAGMDRDDVFSTAFPMMTALFNIFGFSYCENILAKDMDGFGGITGNPEILTAAHKSGSNAIKGILAKEPCNTVKKV</sequence>
<comment type="caution">
    <text evidence="7">The sequence shown here is derived from an EMBL/GenBank/DDBJ whole genome shotgun (WGS) entry which is preliminary data.</text>
</comment>
<evidence type="ECO:0000313" key="7">
    <source>
        <dbReference type="EMBL" id="PWR70129.1"/>
    </source>
</evidence>
<gene>
    <name evidence="7" type="ORF">DK846_15420</name>
</gene>
<evidence type="ECO:0000313" key="8">
    <source>
        <dbReference type="Proteomes" id="UP000245657"/>
    </source>
</evidence>
<dbReference type="InterPro" id="IPR029039">
    <property type="entry name" value="Flavoprotein-like_sf"/>
</dbReference>
<dbReference type="OrthoDB" id="9059at2157"/>
<organism evidence="7 8">
    <name type="scientific">Methanospirillum lacunae</name>
    <dbReference type="NCBI Taxonomy" id="668570"/>
    <lineage>
        <taxon>Archaea</taxon>
        <taxon>Methanobacteriati</taxon>
        <taxon>Methanobacteriota</taxon>
        <taxon>Stenosarchaea group</taxon>
        <taxon>Methanomicrobia</taxon>
        <taxon>Methanomicrobiales</taxon>
        <taxon>Methanospirillaceae</taxon>
        <taxon>Methanospirillum</taxon>
    </lineage>
</organism>
<evidence type="ECO:0000256" key="2">
    <source>
        <dbReference type="ARBA" id="ARBA00001966"/>
    </source>
</evidence>
<dbReference type="Pfam" id="PF03358">
    <property type="entry name" value="FMN_red"/>
    <property type="match status" value="1"/>
</dbReference>
<dbReference type="Gene3D" id="3.40.50.360">
    <property type="match status" value="1"/>
</dbReference>
<dbReference type="AlphaFoldDB" id="A0A2V2MRW9"/>
<dbReference type="GO" id="GO:0016491">
    <property type="term" value="F:oxidoreductase activity"/>
    <property type="evidence" value="ECO:0007669"/>
    <property type="project" value="InterPro"/>
</dbReference>
<dbReference type="Proteomes" id="UP000245657">
    <property type="component" value="Unassembled WGS sequence"/>
</dbReference>
<dbReference type="EMBL" id="QGMY01000016">
    <property type="protein sequence ID" value="PWR70129.1"/>
    <property type="molecule type" value="Genomic_DNA"/>
</dbReference>
<dbReference type="RefSeq" id="WP_109969891.1">
    <property type="nucleotide sequence ID" value="NZ_CP176093.1"/>
</dbReference>
<name>A0A2V2MRW9_9EURY</name>
<dbReference type="InterPro" id="IPR005025">
    <property type="entry name" value="FMN_Rdtase-like_dom"/>
</dbReference>
<accession>A0A2V2MRW9</accession>
<evidence type="ECO:0000256" key="5">
    <source>
        <dbReference type="ARBA" id="ARBA00038292"/>
    </source>
</evidence>
<comment type="similarity">
    <text evidence="5">Belongs to the SsuE family. Isf subfamily.</text>
</comment>
<dbReference type="PANTHER" id="PTHR43278">
    <property type="entry name" value="NAD(P)H-DEPENDENT FMN-CONTAINING OXIDOREDUCTASE YWQN-RELATED"/>
    <property type="match status" value="1"/>
</dbReference>
<keyword evidence="4" id="KW-0288">FMN</keyword>
<dbReference type="PANTHER" id="PTHR43278:SF2">
    <property type="entry name" value="IRON-SULFUR FLAVOPROTEIN"/>
    <property type="match status" value="1"/>
</dbReference>
<comment type="cofactor">
    <cofactor evidence="2">
        <name>[4Fe-4S] cluster</name>
        <dbReference type="ChEBI" id="CHEBI:49883"/>
    </cofactor>
</comment>
<dbReference type="InterPro" id="IPR051796">
    <property type="entry name" value="ISF_SsuE-like"/>
</dbReference>
<feature type="domain" description="NADPH-dependent FMN reductase-like" evidence="6">
    <location>
        <begin position="5"/>
        <end position="110"/>
    </location>
</feature>
<evidence type="ECO:0000256" key="3">
    <source>
        <dbReference type="ARBA" id="ARBA00022630"/>
    </source>
</evidence>
<proteinExistence type="inferred from homology"/>
<keyword evidence="3" id="KW-0285">Flavoprotein</keyword>
<evidence type="ECO:0000256" key="4">
    <source>
        <dbReference type="ARBA" id="ARBA00022643"/>
    </source>
</evidence>
<protein>
    <submittedName>
        <fullName evidence="7">Flavodoxin family protein</fullName>
    </submittedName>
</protein>
<evidence type="ECO:0000259" key="6">
    <source>
        <dbReference type="Pfam" id="PF03358"/>
    </source>
</evidence>
<keyword evidence="8" id="KW-1185">Reference proteome</keyword>